<keyword evidence="2" id="KW-1185">Reference proteome</keyword>
<proteinExistence type="predicted"/>
<organism evidence="1 2">
    <name type="scientific">Linderina macrospora</name>
    <dbReference type="NCBI Taxonomy" id="4868"/>
    <lineage>
        <taxon>Eukaryota</taxon>
        <taxon>Fungi</taxon>
        <taxon>Fungi incertae sedis</taxon>
        <taxon>Zoopagomycota</taxon>
        <taxon>Kickxellomycotina</taxon>
        <taxon>Kickxellomycetes</taxon>
        <taxon>Kickxellales</taxon>
        <taxon>Kickxellaceae</taxon>
        <taxon>Linderina</taxon>
    </lineage>
</organism>
<comment type="caution">
    <text evidence="1">The sequence shown here is derived from an EMBL/GenBank/DDBJ whole genome shotgun (WGS) entry which is preliminary data.</text>
</comment>
<reference evidence="1" key="1">
    <citation type="submission" date="2022-07" db="EMBL/GenBank/DDBJ databases">
        <title>Phylogenomic reconstructions and comparative analyses of Kickxellomycotina fungi.</title>
        <authorList>
            <person name="Reynolds N.K."/>
            <person name="Stajich J.E."/>
            <person name="Barry K."/>
            <person name="Grigoriev I.V."/>
            <person name="Crous P."/>
            <person name="Smith M.E."/>
        </authorList>
    </citation>
    <scope>NUCLEOTIDE SEQUENCE</scope>
    <source>
        <strain evidence="1">NRRL 5244</strain>
    </source>
</reference>
<gene>
    <name evidence="1" type="primary">tom22</name>
    <name evidence="1" type="ORF">FBU59_007079</name>
</gene>
<protein>
    <submittedName>
        <fullName evidence="1">Mitochondrial import receptor subunit Tom22</fullName>
    </submittedName>
</protein>
<feature type="non-terminal residue" evidence="1">
    <location>
        <position position="1"/>
    </location>
</feature>
<dbReference type="EMBL" id="JANBPW010006566">
    <property type="protein sequence ID" value="KAJ1929045.1"/>
    <property type="molecule type" value="Genomic_DNA"/>
</dbReference>
<sequence>LVEVEENEYESDSQYTTDSDSDNESLNEKDLSDSESEYDSDFDGEDDDDVLDESFLERLAALKEIVPAQQRQAISSTVSNIYSWGNFGLRLAGKLGWVFTSSALLIVFPLALESDREKMMQQWEAEQGNMAQGGQPHPGMAGGMPSGAPGVAPGVAPGLA</sequence>
<accession>A0ACC1IY40</accession>
<evidence type="ECO:0000313" key="2">
    <source>
        <dbReference type="Proteomes" id="UP001150603"/>
    </source>
</evidence>
<name>A0ACC1IY40_9FUNG</name>
<dbReference type="Proteomes" id="UP001150603">
    <property type="component" value="Unassembled WGS sequence"/>
</dbReference>
<keyword evidence="1" id="KW-0675">Receptor</keyword>
<evidence type="ECO:0000313" key="1">
    <source>
        <dbReference type="EMBL" id="KAJ1929045.1"/>
    </source>
</evidence>